<keyword evidence="1" id="KW-1133">Transmembrane helix</keyword>
<accession>A0A225DUY7</accession>
<evidence type="ECO:0000313" key="3">
    <source>
        <dbReference type="Proteomes" id="UP000214646"/>
    </source>
</evidence>
<gene>
    <name evidence="2" type="ORF">FRUB_04851</name>
</gene>
<protein>
    <submittedName>
        <fullName evidence="2">Uncharacterized protein</fullName>
    </submittedName>
</protein>
<evidence type="ECO:0000256" key="1">
    <source>
        <dbReference type="SAM" id="Phobius"/>
    </source>
</evidence>
<keyword evidence="1" id="KW-0812">Transmembrane</keyword>
<dbReference type="Proteomes" id="UP000214646">
    <property type="component" value="Unassembled WGS sequence"/>
</dbReference>
<dbReference type="EMBL" id="NIDE01000007">
    <property type="protein sequence ID" value="OWK40959.1"/>
    <property type="molecule type" value="Genomic_DNA"/>
</dbReference>
<evidence type="ECO:0000313" key="2">
    <source>
        <dbReference type="EMBL" id="OWK40959.1"/>
    </source>
</evidence>
<keyword evidence="3" id="KW-1185">Reference proteome</keyword>
<organism evidence="2 3">
    <name type="scientific">Fimbriiglobus ruber</name>
    <dbReference type="NCBI Taxonomy" id="1908690"/>
    <lineage>
        <taxon>Bacteria</taxon>
        <taxon>Pseudomonadati</taxon>
        <taxon>Planctomycetota</taxon>
        <taxon>Planctomycetia</taxon>
        <taxon>Gemmatales</taxon>
        <taxon>Gemmataceae</taxon>
        <taxon>Fimbriiglobus</taxon>
    </lineage>
</organism>
<comment type="caution">
    <text evidence="2">The sequence shown here is derived from an EMBL/GenBank/DDBJ whole genome shotgun (WGS) entry which is preliminary data.</text>
</comment>
<dbReference type="AlphaFoldDB" id="A0A225DUY7"/>
<proteinExistence type="predicted"/>
<name>A0A225DUY7_9BACT</name>
<feature type="transmembrane region" description="Helical" evidence="1">
    <location>
        <begin position="30"/>
        <end position="51"/>
    </location>
</feature>
<sequence length="68" mass="7514">MHPIIPHNPNPMHVATHAERLAKEQVGKTLGIVFSVITAVSLGVLTTKTVLDMVRGRNDRDGHHERGR</sequence>
<reference evidence="3" key="1">
    <citation type="submission" date="2017-06" db="EMBL/GenBank/DDBJ databases">
        <title>Genome analysis of Fimbriiglobus ruber SP5, the first member of the order Planctomycetales with confirmed chitinolytic capability.</title>
        <authorList>
            <person name="Ravin N.V."/>
            <person name="Rakitin A.L."/>
            <person name="Ivanova A.A."/>
            <person name="Beletsky A.V."/>
            <person name="Kulichevskaya I.S."/>
            <person name="Mardanov A.V."/>
            <person name="Dedysh S.N."/>
        </authorList>
    </citation>
    <scope>NUCLEOTIDE SEQUENCE [LARGE SCALE GENOMIC DNA]</scope>
    <source>
        <strain evidence="3">SP5</strain>
    </source>
</reference>
<keyword evidence="1" id="KW-0472">Membrane</keyword>